<keyword evidence="12 19" id="KW-0547">Nucleotide-binding</keyword>
<reference evidence="21" key="1">
    <citation type="submission" date="2015-07" db="EMBL/GenBank/DDBJ databases">
        <title>Lactobacillus ginsenosidimutans/EMML 3141/ whole genome sequencing.</title>
        <authorList>
            <person name="Kim M.K."/>
            <person name="Im W.-T."/>
            <person name="Srinivasan S."/>
            <person name="Lee J.-J."/>
        </authorList>
    </citation>
    <scope>NUCLEOTIDE SEQUENCE [LARGE SCALE GENOMIC DNA]</scope>
    <source>
        <strain evidence="21">EMML 3041</strain>
    </source>
</reference>
<feature type="binding site" evidence="19">
    <location>
        <position position="83"/>
    </location>
    <ligand>
        <name>GTP</name>
        <dbReference type="ChEBI" id="CHEBI:37565"/>
    </ligand>
</feature>
<dbReference type="GO" id="GO:0043752">
    <property type="term" value="F:adenosylcobinamide kinase activity"/>
    <property type="evidence" value="ECO:0007669"/>
    <property type="project" value="UniProtKB-EC"/>
</dbReference>
<evidence type="ECO:0000256" key="14">
    <source>
        <dbReference type="ARBA" id="ARBA00022840"/>
    </source>
</evidence>
<dbReference type="GO" id="GO:0008820">
    <property type="term" value="F:cobinamide phosphate guanylyltransferase activity"/>
    <property type="evidence" value="ECO:0007669"/>
    <property type="project" value="UniProtKB-EC"/>
</dbReference>
<evidence type="ECO:0000256" key="3">
    <source>
        <dbReference type="ARBA" id="ARBA00001522"/>
    </source>
</evidence>
<dbReference type="STRING" id="1007676.ABM34_00795"/>
<evidence type="ECO:0000256" key="13">
    <source>
        <dbReference type="ARBA" id="ARBA00022777"/>
    </source>
</evidence>
<comment type="similarity">
    <text evidence="7">Belongs to the CobU/CobP family.</text>
</comment>
<keyword evidence="15 19" id="KW-0342">GTP-binding</keyword>
<evidence type="ECO:0000256" key="10">
    <source>
        <dbReference type="ARBA" id="ARBA00022573"/>
    </source>
</evidence>
<evidence type="ECO:0000313" key="20">
    <source>
        <dbReference type="EMBL" id="AKP66229.1"/>
    </source>
</evidence>
<comment type="function">
    <text evidence="4">Catalyzes ATP-dependent phosphorylation of adenosylcobinamide and addition of GMP to adenosylcobinamide phosphate.</text>
</comment>
<feature type="binding site" evidence="19">
    <location>
        <begin position="9"/>
        <end position="16"/>
    </location>
    <ligand>
        <name>GTP</name>
        <dbReference type="ChEBI" id="CHEBI:37565"/>
    </ligand>
</feature>
<evidence type="ECO:0000256" key="2">
    <source>
        <dbReference type="ARBA" id="ARBA00000711"/>
    </source>
</evidence>
<evidence type="ECO:0000256" key="6">
    <source>
        <dbReference type="ARBA" id="ARBA00005159"/>
    </source>
</evidence>
<keyword evidence="13 20" id="KW-0418">Kinase</keyword>
<dbReference type="OrthoDB" id="9799422at2"/>
<evidence type="ECO:0000256" key="12">
    <source>
        <dbReference type="ARBA" id="ARBA00022741"/>
    </source>
</evidence>
<dbReference type="Gene3D" id="3.40.50.300">
    <property type="entry name" value="P-loop containing nucleotide triphosphate hydrolases"/>
    <property type="match status" value="1"/>
</dbReference>
<evidence type="ECO:0000256" key="17">
    <source>
        <dbReference type="ARBA" id="ARBA00030571"/>
    </source>
</evidence>
<comment type="pathway">
    <text evidence="5">Cofactor biosynthesis; adenosylcobalamin biosynthesis; adenosylcobalamin from cob(II)yrinate a,c-diamide: step 6/7.</text>
</comment>
<comment type="catalytic activity">
    <reaction evidence="2">
        <text>adenosylcob(III)inamide phosphate + GTP + H(+) = adenosylcob(III)inamide-GDP + diphosphate</text>
        <dbReference type="Rhea" id="RHEA:22712"/>
        <dbReference type="ChEBI" id="CHEBI:15378"/>
        <dbReference type="ChEBI" id="CHEBI:33019"/>
        <dbReference type="ChEBI" id="CHEBI:37565"/>
        <dbReference type="ChEBI" id="CHEBI:58502"/>
        <dbReference type="ChEBI" id="CHEBI:60487"/>
        <dbReference type="EC" id="2.7.7.62"/>
    </reaction>
</comment>
<feature type="active site" description="GMP-histidine intermediate" evidence="18">
    <location>
        <position position="51"/>
    </location>
</feature>
<comment type="catalytic activity">
    <reaction evidence="1">
        <text>adenosylcob(III)inamide + ATP = adenosylcob(III)inamide phosphate + ADP + H(+)</text>
        <dbReference type="Rhea" id="RHEA:15769"/>
        <dbReference type="ChEBI" id="CHEBI:2480"/>
        <dbReference type="ChEBI" id="CHEBI:15378"/>
        <dbReference type="ChEBI" id="CHEBI:30616"/>
        <dbReference type="ChEBI" id="CHEBI:58502"/>
        <dbReference type="ChEBI" id="CHEBI:456216"/>
        <dbReference type="EC" id="2.7.1.156"/>
    </reaction>
</comment>
<evidence type="ECO:0000256" key="16">
    <source>
        <dbReference type="ARBA" id="ARBA00029570"/>
    </source>
</evidence>
<dbReference type="PATRIC" id="fig|1007676.4.peg.166"/>
<dbReference type="NCBIfam" id="NF004469">
    <property type="entry name" value="PRK05800.1"/>
    <property type="match status" value="1"/>
</dbReference>
<keyword evidence="21" id="KW-1185">Reference proteome</keyword>
<evidence type="ECO:0000256" key="7">
    <source>
        <dbReference type="ARBA" id="ARBA00007490"/>
    </source>
</evidence>
<dbReference type="PANTHER" id="PTHR34848">
    <property type="match status" value="1"/>
</dbReference>
<gene>
    <name evidence="20" type="ORF">ABM34_00795</name>
</gene>
<evidence type="ECO:0000256" key="1">
    <source>
        <dbReference type="ARBA" id="ARBA00000312"/>
    </source>
</evidence>
<evidence type="ECO:0000313" key="21">
    <source>
        <dbReference type="Proteomes" id="UP000036106"/>
    </source>
</evidence>
<dbReference type="RefSeq" id="WP_048702496.1">
    <property type="nucleotide sequence ID" value="NZ_CP012034.1"/>
</dbReference>
<dbReference type="SUPFAM" id="SSF52540">
    <property type="entry name" value="P-loop containing nucleoside triphosphate hydrolases"/>
    <property type="match status" value="1"/>
</dbReference>
<accession>A0A0H4QD16</accession>
<keyword evidence="10" id="KW-0169">Cobalamin biosynthesis</keyword>
<evidence type="ECO:0000256" key="18">
    <source>
        <dbReference type="PIRSR" id="PIRSR006135-1"/>
    </source>
</evidence>
<comment type="catalytic activity">
    <reaction evidence="3">
        <text>adenosylcob(III)inamide + GTP = adenosylcob(III)inamide phosphate + GDP + H(+)</text>
        <dbReference type="Rhea" id="RHEA:15765"/>
        <dbReference type="ChEBI" id="CHEBI:2480"/>
        <dbReference type="ChEBI" id="CHEBI:15378"/>
        <dbReference type="ChEBI" id="CHEBI:37565"/>
        <dbReference type="ChEBI" id="CHEBI:58189"/>
        <dbReference type="ChEBI" id="CHEBI:58502"/>
        <dbReference type="EC" id="2.7.1.156"/>
    </reaction>
</comment>
<dbReference type="GO" id="GO:0005525">
    <property type="term" value="F:GTP binding"/>
    <property type="evidence" value="ECO:0007669"/>
    <property type="project" value="UniProtKB-KW"/>
</dbReference>
<dbReference type="InterPro" id="IPR003203">
    <property type="entry name" value="CobU/CobP"/>
</dbReference>
<dbReference type="EMBL" id="CP012034">
    <property type="protein sequence ID" value="AKP66229.1"/>
    <property type="molecule type" value="Genomic_DNA"/>
</dbReference>
<proteinExistence type="inferred from homology"/>
<dbReference type="AlphaFoldDB" id="A0A0H4QD16"/>
<keyword evidence="11" id="KW-0808">Transferase</keyword>
<keyword evidence="14" id="KW-0067">ATP-binding</keyword>
<evidence type="ECO:0000256" key="9">
    <source>
        <dbReference type="ARBA" id="ARBA00012523"/>
    </source>
</evidence>
<dbReference type="CDD" id="cd00544">
    <property type="entry name" value="CobU"/>
    <property type="match status" value="1"/>
</dbReference>
<evidence type="ECO:0000256" key="4">
    <source>
        <dbReference type="ARBA" id="ARBA00003889"/>
    </source>
</evidence>
<evidence type="ECO:0000256" key="11">
    <source>
        <dbReference type="ARBA" id="ARBA00022679"/>
    </source>
</evidence>
<name>A0A0H4QD16_9LACO</name>
<organism evidence="20 21">
    <name type="scientific">Companilactobacillus ginsenosidimutans</name>
    <dbReference type="NCBI Taxonomy" id="1007676"/>
    <lineage>
        <taxon>Bacteria</taxon>
        <taxon>Bacillati</taxon>
        <taxon>Bacillota</taxon>
        <taxon>Bacilli</taxon>
        <taxon>Lactobacillales</taxon>
        <taxon>Lactobacillaceae</taxon>
        <taxon>Companilactobacillus</taxon>
    </lineage>
</organism>
<comment type="pathway">
    <text evidence="6">Cofactor biosynthesis; adenosylcobalamin biosynthesis; adenosylcobalamin from cob(II)yrinate a,c-diamide: step 5/7.</text>
</comment>
<protein>
    <recommendedName>
        <fullName evidence="16">Adenosylcobinamide kinase</fullName>
        <ecNumber evidence="8">2.7.1.156</ecNumber>
        <ecNumber evidence="9">2.7.7.62</ecNumber>
    </recommendedName>
    <alternativeName>
        <fullName evidence="17">Adenosylcobinamide-phosphate guanylyltransferase</fullName>
    </alternativeName>
</protein>
<evidence type="ECO:0000256" key="8">
    <source>
        <dbReference type="ARBA" id="ARBA00012016"/>
    </source>
</evidence>
<dbReference type="GO" id="GO:0005524">
    <property type="term" value="F:ATP binding"/>
    <property type="evidence" value="ECO:0007669"/>
    <property type="project" value="UniProtKB-KW"/>
</dbReference>
<sequence length="196" mass="22688">MEHLIMVTGGSRSGKSEFAENLYSRDQEVCYIATGMVNLSDAEMTDRIHRHQERRSDIWTTEERYHHIAHYMDNSKIEYFLLDDATNMITNLFFDWVNLQVEDHPKDFDDYVENMTSKDIDIVSGLIMQQWNNIIEINSRRNKTLVVVTNEVGLGIVPANKLSRVLRDIYGDANKLIASCADEVWFVVSGIPKKIK</sequence>
<dbReference type="Proteomes" id="UP000036106">
    <property type="component" value="Chromosome"/>
</dbReference>
<dbReference type="EC" id="2.7.7.62" evidence="9"/>
<evidence type="ECO:0000256" key="19">
    <source>
        <dbReference type="PIRSR" id="PIRSR006135-2"/>
    </source>
</evidence>
<dbReference type="UniPathway" id="UPA00148">
    <property type="reaction ID" value="UER00236"/>
</dbReference>
<dbReference type="PANTHER" id="PTHR34848:SF1">
    <property type="entry name" value="BIFUNCTIONAL ADENOSYLCOBALAMIN BIOSYNTHESIS PROTEIN COBU"/>
    <property type="match status" value="1"/>
</dbReference>
<dbReference type="GO" id="GO:0009236">
    <property type="term" value="P:cobalamin biosynthetic process"/>
    <property type="evidence" value="ECO:0007669"/>
    <property type="project" value="UniProtKB-UniPathway"/>
</dbReference>
<evidence type="ECO:0000256" key="15">
    <source>
        <dbReference type="ARBA" id="ARBA00023134"/>
    </source>
</evidence>
<dbReference type="KEGG" id="lgn:ABM34_00795"/>
<dbReference type="PIRSF" id="PIRSF006135">
    <property type="entry name" value="CobU"/>
    <property type="match status" value="1"/>
</dbReference>
<dbReference type="Pfam" id="PF02283">
    <property type="entry name" value="CobU"/>
    <property type="match status" value="1"/>
</dbReference>
<dbReference type="EC" id="2.7.1.156" evidence="8"/>
<feature type="binding site" evidence="19">
    <location>
        <position position="63"/>
    </location>
    <ligand>
        <name>GTP</name>
        <dbReference type="ChEBI" id="CHEBI:37565"/>
    </ligand>
</feature>
<feature type="binding site" evidence="19">
    <location>
        <begin position="33"/>
        <end position="35"/>
    </location>
    <ligand>
        <name>GTP</name>
        <dbReference type="ChEBI" id="CHEBI:37565"/>
    </ligand>
</feature>
<dbReference type="InterPro" id="IPR027417">
    <property type="entry name" value="P-loop_NTPase"/>
</dbReference>
<evidence type="ECO:0000256" key="5">
    <source>
        <dbReference type="ARBA" id="ARBA00004692"/>
    </source>
</evidence>